<dbReference type="Proteomes" id="UP000026915">
    <property type="component" value="Chromosome 8"/>
</dbReference>
<evidence type="ECO:0008006" key="5">
    <source>
        <dbReference type="Google" id="ProtNLM"/>
    </source>
</evidence>
<evidence type="ECO:0000256" key="2">
    <source>
        <dbReference type="SAM" id="SignalP"/>
    </source>
</evidence>
<dbReference type="eggNOG" id="ENOG502T16P">
    <property type="taxonomic scope" value="Eukaryota"/>
</dbReference>
<dbReference type="InParanoid" id="A0A061FFI1"/>
<feature type="signal peptide" evidence="2">
    <location>
        <begin position="1"/>
        <end position="25"/>
    </location>
</feature>
<evidence type="ECO:0000313" key="4">
    <source>
        <dbReference type="Proteomes" id="UP000026915"/>
    </source>
</evidence>
<dbReference type="InterPro" id="IPR044700">
    <property type="entry name" value="PIP2/PIPL1"/>
</dbReference>
<dbReference type="EMBL" id="CM001886">
    <property type="protein sequence ID" value="EOY15816.1"/>
    <property type="molecule type" value="Genomic_DNA"/>
</dbReference>
<dbReference type="GO" id="GO:0045087">
    <property type="term" value="P:innate immune response"/>
    <property type="evidence" value="ECO:0007669"/>
    <property type="project" value="InterPro"/>
</dbReference>
<gene>
    <name evidence="3" type="ORF">TCM_034777</name>
</gene>
<sequence>MAGNVKSFFFVLVLLLSSLLFTSEARPLNDAEPGAGSSITKEIEVFLDGLNLEGIKTGGPSPGGNGHAFTNAFTYSGPSPGGGGH</sequence>
<dbReference type="AlphaFoldDB" id="A0A061FFI1"/>
<proteinExistence type="predicted"/>
<dbReference type="PANTHER" id="PTHR34663:SF11">
    <property type="entry name" value="DERMOKINE-LIKE"/>
    <property type="match status" value="1"/>
</dbReference>
<dbReference type="OMA" id="ARNTKSC"/>
<reference evidence="3 4" key="1">
    <citation type="journal article" date="2013" name="Genome Biol.">
        <title>The genome sequence of the most widely cultivated cacao type and its use to identify candidate genes regulating pod color.</title>
        <authorList>
            <person name="Motamayor J.C."/>
            <person name="Mockaitis K."/>
            <person name="Schmutz J."/>
            <person name="Haiminen N."/>
            <person name="Iii D.L."/>
            <person name="Cornejo O."/>
            <person name="Findley S.D."/>
            <person name="Zheng P."/>
            <person name="Utro F."/>
            <person name="Royaert S."/>
            <person name="Saski C."/>
            <person name="Jenkins J."/>
            <person name="Podicheti R."/>
            <person name="Zhao M."/>
            <person name="Scheffler B.E."/>
            <person name="Stack J.C."/>
            <person name="Feltus F.A."/>
            <person name="Mustiga G.M."/>
            <person name="Amores F."/>
            <person name="Phillips W."/>
            <person name="Marelli J.P."/>
            <person name="May G.D."/>
            <person name="Shapiro H."/>
            <person name="Ma J."/>
            <person name="Bustamante C.D."/>
            <person name="Schnell R.J."/>
            <person name="Main D."/>
            <person name="Gilbert D."/>
            <person name="Parida L."/>
            <person name="Kuhn D.N."/>
        </authorList>
    </citation>
    <scope>NUCLEOTIDE SEQUENCE [LARGE SCALE GENOMIC DNA]</scope>
    <source>
        <strain evidence="4">cv. Matina 1-6</strain>
    </source>
</reference>
<feature type="chain" id="PRO_5001601986" description="Glycine-rich protein" evidence="2">
    <location>
        <begin position="26"/>
        <end position="85"/>
    </location>
</feature>
<feature type="region of interest" description="Disordered" evidence="1">
    <location>
        <begin position="57"/>
        <end position="85"/>
    </location>
</feature>
<keyword evidence="4" id="KW-1185">Reference proteome</keyword>
<organism evidence="3 4">
    <name type="scientific">Theobroma cacao</name>
    <name type="common">Cacao</name>
    <name type="synonym">Cocoa</name>
    <dbReference type="NCBI Taxonomy" id="3641"/>
    <lineage>
        <taxon>Eukaryota</taxon>
        <taxon>Viridiplantae</taxon>
        <taxon>Streptophyta</taxon>
        <taxon>Embryophyta</taxon>
        <taxon>Tracheophyta</taxon>
        <taxon>Spermatophyta</taxon>
        <taxon>Magnoliopsida</taxon>
        <taxon>eudicotyledons</taxon>
        <taxon>Gunneridae</taxon>
        <taxon>Pentapetalae</taxon>
        <taxon>rosids</taxon>
        <taxon>malvids</taxon>
        <taxon>Malvales</taxon>
        <taxon>Malvaceae</taxon>
        <taxon>Byttnerioideae</taxon>
        <taxon>Theobroma</taxon>
    </lineage>
</organism>
<dbReference type="Gramene" id="EOY15816">
    <property type="protein sequence ID" value="EOY15816"/>
    <property type="gene ID" value="TCM_034777"/>
</dbReference>
<accession>A0A061FFI1</accession>
<dbReference type="PANTHER" id="PTHR34663">
    <property type="entry name" value="OS06G0637400 PROTEIN"/>
    <property type="match status" value="1"/>
</dbReference>
<feature type="compositionally biased region" description="Gly residues" evidence="1">
    <location>
        <begin position="57"/>
        <end position="66"/>
    </location>
</feature>
<dbReference type="GO" id="GO:0050793">
    <property type="term" value="P:regulation of developmental process"/>
    <property type="evidence" value="ECO:0007669"/>
    <property type="project" value="InterPro"/>
</dbReference>
<keyword evidence="2" id="KW-0732">Signal</keyword>
<evidence type="ECO:0000313" key="3">
    <source>
        <dbReference type="EMBL" id="EOY15816.1"/>
    </source>
</evidence>
<evidence type="ECO:0000256" key="1">
    <source>
        <dbReference type="SAM" id="MobiDB-lite"/>
    </source>
</evidence>
<dbReference type="HOGENOM" id="CLU_169275_0_0_1"/>
<protein>
    <recommendedName>
        <fullName evidence="5">Glycine-rich protein</fullName>
    </recommendedName>
</protein>
<name>A0A061FFI1_THECC</name>